<organism evidence="1 2">
    <name type="scientific">Nannocystis exedens</name>
    <dbReference type="NCBI Taxonomy" id="54"/>
    <lineage>
        <taxon>Bacteria</taxon>
        <taxon>Pseudomonadati</taxon>
        <taxon>Myxococcota</taxon>
        <taxon>Polyangia</taxon>
        <taxon>Nannocystales</taxon>
        <taxon>Nannocystaceae</taxon>
        <taxon>Nannocystis</taxon>
    </lineage>
</organism>
<dbReference type="EMBL" id="FOMX01000008">
    <property type="protein sequence ID" value="SFE06197.1"/>
    <property type="molecule type" value="Genomic_DNA"/>
</dbReference>
<proteinExistence type="predicted"/>
<dbReference type="AlphaFoldDB" id="A0A1I1XFR6"/>
<keyword evidence="2" id="KW-1185">Reference proteome</keyword>
<gene>
    <name evidence="1" type="ORF">SAMN02745121_02828</name>
</gene>
<dbReference type="Proteomes" id="UP000199400">
    <property type="component" value="Unassembled WGS sequence"/>
</dbReference>
<reference evidence="2" key="1">
    <citation type="submission" date="2016-10" db="EMBL/GenBank/DDBJ databases">
        <authorList>
            <person name="Varghese N."/>
            <person name="Submissions S."/>
        </authorList>
    </citation>
    <scope>NUCLEOTIDE SEQUENCE [LARGE SCALE GENOMIC DNA]</scope>
    <source>
        <strain evidence="2">ATCC 25963</strain>
    </source>
</reference>
<sequence length="76" mass="8577">MNGFGYEELEPHRAGSSSYRAFRGFEEHDAPVERSTLQENIERITPETLVRVDRALMEYASARFYGAAVRGPDGPD</sequence>
<protein>
    <submittedName>
        <fullName evidence="1">Uncharacterized protein</fullName>
    </submittedName>
</protein>
<dbReference type="STRING" id="54.SAMN02745121_02828"/>
<name>A0A1I1XFR6_9BACT</name>
<evidence type="ECO:0000313" key="1">
    <source>
        <dbReference type="EMBL" id="SFE06197.1"/>
    </source>
</evidence>
<accession>A0A1I1XFR6</accession>
<evidence type="ECO:0000313" key="2">
    <source>
        <dbReference type="Proteomes" id="UP000199400"/>
    </source>
</evidence>